<proteinExistence type="predicted"/>
<evidence type="ECO:0000313" key="6">
    <source>
        <dbReference type="Proteomes" id="UP001219605"/>
    </source>
</evidence>
<sequence length="1113" mass="118222">MSAEETALTAAKRSGRVVEVAGSTSEAARVVATPEGSLVLETYAAPRWASRRDGTGWQQIDTALRLDVDGVVPNATLADVRFSGGGTAPMVSVGVGGGQVALSWPEALPDPRLEGDTAIYESVRPQVDLRVRALSDGFTWSLVVHSAQAAMDPTLETLRFRLDTVGLTKRERSDGGFEILNAAGEQVLGAGNALMWDASGVTARPGARAAAPELREALETAPEQSQQAELPVNLDGDDLVIQPDLDLLRGAGTAYPVVIDPWTTIGKTYWGYAGSTGATRDDGVARVGLDPAGSGTYRSFFRFNLSALSGKSIRSVKFLTELTHSFSCSATPVNLWRSGDLPGAGKRAWPGPGLALWLEQRSGNAHKPSGSLECANDPQPDLPMEFSSANLKNDVTDHRGDGNYTLALSTRQSDGSSETTSTWWKKFDPAQTKLSVEYNTNPNTPTAAQLATHADYATAALACVTGTARPAVRSRFPWLKATVTDPDGGNGGTLSGVFSLQKWNGSAWAAVSGWPRTDAGVAPGARAEVQFTTETVNGEQYRWQAQTKDTLGGSSGLSPWCEFTVDYAPPSNGPSVTPADGLYLESPPYGTNQDKRGAKGFSGRFTFSANGVADVYDYVYQVSGGPQQTVLAASPGGAATVWVTPYREGENILTVWSRDQVGNTSDPYSYVFLVDGPTAEKAAWAMNEGTGTSLGNRIDGAPAATLQNGPAWTDTRLIGTHETRGRDRAVDFDGVDDLATTTGAVIDTTRSFSVAAWVRPDAIVGSHVVLSQPATNRSPFELQYYPTTQKWCFVTYSADAVNSTSNTTPACASAAVRVGVWTHLTAVYDVAAPQQLALYVNGVRDGTGSTAPMWASTGTFTIGAARNGSTTARFNGAIDDVRVWDRVLDPTVDIEPITSPVLTGQWEMEDYDEEDPRQEGDGSGYQRPVTLTSAPSAQWSSNGYQFSYGLALDGVGGSADSPVPVVRSDQSFTVAAWVKPNSNGHQAILVQDGSIRSAFFLMLDGPTGKWVVTMPTADANTVTWQAAHSTSLASLHVWTHLAAVYDAQTRELKLYVNGVLHATRTNVTAWHGGSAFHIGRSSGSYFLGATVDRVRTWAGTMSDNDIAGLHGEV</sequence>
<keyword evidence="1" id="KW-0732">Signal</keyword>
<name>A0ABY7ZHC1_9ACTN</name>
<dbReference type="RefSeq" id="WP_275028466.1">
    <property type="nucleotide sequence ID" value="NZ_CP118615.1"/>
</dbReference>
<evidence type="ECO:0000313" key="5">
    <source>
        <dbReference type="EMBL" id="WDZ82258.1"/>
    </source>
</evidence>
<feature type="domain" description="LamG-like jellyroll fold" evidence="4">
    <location>
        <begin position="750"/>
        <end position="891"/>
    </location>
</feature>
<evidence type="ECO:0000256" key="2">
    <source>
        <dbReference type="ARBA" id="ARBA00023157"/>
    </source>
</evidence>
<protein>
    <submittedName>
        <fullName evidence="5">LamG domain-containing protein</fullName>
    </submittedName>
</protein>
<evidence type="ECO:0000259" key="4">
    <source>
        <dbReference type="SMART" id="SM00560"/>
    </source>
</evidence>
<accession>A0ABY7ZHC1</accession>
<feature type="region of interest" description="Disordered" evidence="3">
    <location>
        <begin position="903"/>
        <end position="930"/>
    </location>
</feature>
<dbReference type="EMBL" id="CP118615">
    <property type="protein sequence ID" value="WDZ82258.1"/>
    <property type="molecule type" value="Genomic_DNA"/>
</dbReference>
<dbReference type="PANTHER" id="PTHR46943:SF1">
    <property type="entry name" value="PENTRAXIN-RELATED PROTEIN PTX3"/>
    <property type="match status" value="1"/>
</dbReference>
<dbReference type="SUPFAM" id="SSF49899">
    <property type="entry name" value="Concanavalin A-like lectins/glucanases"/>
    <property type="match status" value="2"/>
</dbReference>
<dbReference type="Gene3D" id="2.60.120.200">
    <property type="match status" value="2"/>
</dbReference>
<feature type="domain" description="LamG-like jellyroll fold" evidence="4">
    <location>
        <begin position="970"/>
        <end position="1104"/>
    </location>
</feature>
<keyword evidence="2" id="KW-1015">Disulfide bond</keyword>
<dbReference type="Proteomes" id="UP001219605">
    <property type="component" value="Chromosome"/>
</dbReference>
<dbReference type="Pfam" id="PF13385">
    <property type="entry name" value="Laminin_G_3"/>
    <property type="match status" value="2"/>
</dbReference>
<dbReference type="SMART" id="SM00560">
    <property type="entry name" value="LamGL"/>
    <property type="match status" value="2"/>
</dbReference>
<evidence type="ECO:0000256" key="1">
    <source>
        <dbReference type="ARBA" id="ARBA00022729"/>
    </source>
</evidence>
<reference evidence="5 6" key="1">
    <citation type="submission" date="2023-02" db="EMBL/GenBank/DDBJ databases">
        <authorList>
            <person name="Mo P."/>
        </authorList>
    </citation>
    <scope>NUCLEOTIDE SEQUENCE [LARGE SCALE GENOMIC DNA]</scope>
    <source>
        <strain evidence="5 6">HUAS 3</strain>
    </source>
</reference>
<dbReference type="InterPro" id="IPR006558">
    <property type="entry name" value="LamG-like"/>
</dbReference>
<gene>
    <name evidence="5" type="ORF">PVK37_17305</name>
</gene>
<dbReference type="InterPro" id="IPR042837">
    <property type="entry name" value="PTX3"/>
</dbReference>
<keyword evidence="6" id="KW-1185">Reference proteome</keyword>
<dbReference type="InterPro" id="IPR013320">
    <property type="entry name" value="ConA-like_dom_sf"/>
</dbReference>
<dbReference type="PANTHER" id="PTHR46943">
    <property type="entry name" value="PENTRAXIN-RELATED PROTEIN PTX3"/>
    <property type="match status" value="1"/>
</dbReference>
<organism evidence="5 6">
    <name type="scientific">Micromonospora cathayae</name>
    <dbReference type="NCBI Taxonomy" id="3028804"/>
    <lineage>
        <taxon>Bacteria</taxon>
        <taxon>Bacillati</taxon>
        <taxon>Actinomycetota</taxon>
        <taxon>Actinomycetes</taxon>
        <taxon>Micromonosporales</taxon>
        <taxon>Micromonosporaceae</taxon>
        <taxon>Micromonospora</taxon>
    </lineage>
</organism>
<evidence type="ECO:0000256" key="3">
    <source>
        <dbReference type="SAM" id="MobiDB-lite"/>
    </source>
</evidence>
<feature type="compositionally biased region" description="Acidic residues" evidence="3">
    <location>
        <begin position="907"/>
        <end position="916"/>
    </location>
</feature>